<dbReference type="GO" id="GO:0019674">
    <property type="term" value="P:NAD+ metabolic process"/>
    <property type="evidence" value="ECO:0007669"/>
    <property type="project" value="InterPro"/>
</dbReference>
<feature type="binding site" evidence="6">
    <location>
        <position position="72"/>
    </location>
    <ligand>
        <name>NAD(+)</name>
        <dbReference type="ChEBI" id="CHEBI:57540"/>
    </ligand>
</feature>
<dbReference type="Pfam" id="PF01513">
    <property type="entry name" value="NAD_kinase"/>
    <property type="match status" value="1"/>
</dbReference>
<dbReference type="Gene3D" id="3.40.50.10330">
    <property type="entry name" value="Probable inorganic polyphosphate/atp-NAD kinase, domain 1"/>
    <property type="match status" value="1"/>
</dbReference>
<keyword evidence="4 6" id="KW-0520">NAD</keyword>
<evidence type="ECO:0000256" key="3">
    <source>
        <dbReference type="ARBA" id="ARBA00022857"/>
    </source>
</evidence>
<feature type="binding site" evidence="6">
    <location>
        <begin position="142"/>
        <end position="143"/>
    </location>
    <ligand>
        <name>NAD(+)</name>
        <dbReference type="ChEBI" id="CHEBI:57540"/>
    </ligand>
</feature>
<sequence>MAGVRHAVVVTHTRLRESGTVVAEAVEQLRAAGFDVSIIDNAEAPDFGARPPVVRDDTEIVVVLGGDGTILRAAELVHCTRVPILGVNLGHVGFLAEFESFQMADAIRRVATHDYSIDERMIAHVDVWLPGAAEPIEDWALNDIALEHADRGKMVELSIRVDDVEMSSFGCDGVIVSTPTGSTAYAFSAGGPVIWPDVQALQLVPLAAHALFARPLVIGSGSTFAIDILDDSMSDGWICCDGRRQRALPVGTRVEIRQSKDTLRLARLSGVPFTNRLVTKFDLPVVSLREQARGNAAAPHHGHVFPDGIGTLHSAHKADAPASAATADGEAAGR</sequence>
<keyword evidence="2 6" id="KW-0418">Kinase</keyword>
<dbReference type="GO" id="GO:0046872">
    <property type="term" value="F:metal ion binding"/>
    <property type="evidence" value="ECO:0007669"/>
    <property type="project" value="UniProtKB-UniRule"/>
</dbReference>
<organism evidence="7 8">
    <name type="scientific">Bifidobacterium samirii</name>
    <dbReference type="NCBI Taxonomy" id="2306974"/>
    <lineage>
        <taxon>Bacteria</taxon>
        <taxon>Bacillati</taxon>
        <taxon>Actinomycetota</taxon>
        <taxon>Actinomycetes</taxon>
        <taxon>Bifidobacteriales</taxon>
        <taxon>Bifidobacteriaceae</taxon>
        <taxon>Bifidobacterium</taxon>
    </lineage>
</organism>
<comment type="similarity">
    <text evidence="6">Belongs to the NAD kinase family.</text>
</comment>
<feature type="active site" description="Proton acceptor" evidence="6">
    <location>
        <position position="67"/>
    </location>
</feature>
<dbReference type="GO" id="GO:0003951">
    <property type="term" value="F:NAD+ kinase activity"/>
    <property type="evidence" value="ECO:0007669"/>
    <property type="project" value="UniProtKB-UniRule"/>
</dbReference>
<evidence type="ECO:0000256" key="4">
    <source>
        <dbReference type="ARBA" id="ARBA00023027"/>
    </source>
</evidence>
<comment type="subcellular location">
    <subcellularLocation>
        <location evidence="6">Cytoplasm</location>
    </subcellularLocation>
</comment>
<gene>
    <name evidence="6" type="primary">nadK</name>
    <name evidence="7" type="ORF">D2E24_0659</name>
</gene>
<evidence type="ECO:0000256" key="6">
    <source>
        <dbReference type="HAMAP-Rule" id="MF_00361"/>
    </source>
</evidence>
<dbReference type="InterPro" id="IPR017437">
    <property type="entry name" value="ATP-NAD_kinase_PpnK-typ_C"/>
</dbReference>
<reference evidence="7 8" key="1">
    <citation type="submission" date="2018-09" db="EMBL/GenBank/DDBJ databases">
        <title>Characterization of the phylogenetic diversity of five novel species belonging to the genus Bifidobacterium.</title>
        <authorList>
            <person name="Lugli G.A."/>
            <person name="Duranti S."/>
            <person name="Milani C."/>
        </authorList>
    </citation>
    <scope>NUCLEOTIDE SEQUENCE [LARGE SCALE GENOMIC DNA]</scope>
    <source>
        <strain evidence="7 8">2033B</strain>
    </source>
</reference>
<keyword evidence="1 6" id="KW-0808">Transferase</keyword>
<feature type="binding site" evidence="6">
    <location>
        <position position="172"/>
    </location>
    <ligand>
        <name>NAD(+)</name>
        <dbReference type="ChEBI" id="CHEBI:57540"/>
    </ligand>
</feature>
<dbReference type="OrthoDB" id="9774737at2"/>
<evidence type="ECO:0000313" key="8">
    <source>
        <dbReference type="Proteomes" id="UP000287470"/>
    </source>
</evidence>
<evidence type="ECO:0000256" key="5">
    <source>
        <dbReference type="ARBA" id="ARBA00047925"/>
    </source>
</evidence>
<keyword evidence="6" id="KW-0547">Nucleotide-binding</keyword>
<comment type="caution">
    <text evidence="6">Lacks conserved residue(s) required for the propagation of feature annotation.</text>
</comment>
<dbReference type="Proteomes" id="UP000287470">
    <property type="component" value="Unassembled WGS sequence"/>
</dbReference>
<feature type="binding site" evidence="6">
    <location>
        <begin position="67"/>
        <end position="68"/>
    </location>
    <ligand>
        <name>NAD(+)</name>
        <dbReference type="ChEBI" id="CHEBI:57540"/>
    </ligand>
</feature>
<feature type="binding site" evidence="6">
    <location>
        <begin position="183"/>
        <end position="188"/>
    </location>
    <ligand>
        <name>NAD(+)</name>
        <dbReference type="ChEBI" id="CHEBI:57540"/>
    </ligand>
</feature>
<dbReference type="NCBIfam" id="NF002892">
    <property type="entry name" value="PRK03372.1"/>
    <property type="match status" value="1"/>
</dbReference>
<feature type="binding site" evidence="6">
    <location>
        <position position="207"/>
    </location>
    <ligand>
        <name>NAD(+)</name>
        <dbReference type="ChEBI" id="CHEBI:57540"/>
    </ligand>
</feature>
<evidence type="ECO:0000256" key="1">
    <source>
        <dbReference type="ARBA" id="ARBA00022679"/>
    </source>
</evidence>
<dbReference type="GO" id="GO:0005524">
    <property type="term" value="F:ATP binding"/>
    <property type="evidence" value="ECO:0007669"/>
    <property type="project" value="UniProtKB-KW"/>
</dbReference>
<dbReference type="GO" id="GO:0051287">
    <property type="term" value="F:NAD binding"/>
    <property type="evidence" value="ECO:0007669"/>
    <property type="project" value="UniProtKB-ARBA"/>
</dbReference>
<dbReference type="Pfam" id="PF20143">
    <property type="entry name" value="NAD_kinase_C"/>
    <property type="match status" value="1"/>
</dbReference>
<dbReference type="RefSeq" id="WP_125967949.1">
    <property type="nucleotide sequence ID" value="NZ_QXGK01000004.1"/>
</dbReference>
<dbReference type="Gene3D" id="2.60.200.30">
    <property type="entry name" value="Probable inorganic polyphosphate/atp-NAD kinase, domain 2"/>
    <property type="match status" value="1"/>
</dbReference>
<dbReference type="PANTHER" id="PTHR20275">
    <property type="entry name" value="NAD KINASE"/>
    <property type="match status" value="1"/>
</dbReference>
<proteinExistence type="inferred from homology"/>
<dbReference type="EMBL" id="QXGK01000004">
    <property type="protein sequence ID" value="RSX57811.1"/>
    <property type="molecule type" value="Genomic_DNA"/>
</dbReference>
<dbReference type="SUPFAM" id="SSF111331">
    <property type="entry name" value="NAD kinase/diacylglycerol kinase-like"/>
    <property type="match status" value="1"/>
</dbReference>
<evidence type="ECO:0000256" key="2">
    <source>
        <dbReference type="ARBA" id="ARBA00022777"/>
    </source>
</evidence>
<dbReference type="AlphaFoldDB" id="A0A430FVR9"/>
<dbReference type="PANTHER" id="PTHR20275:SF0">
    <property type="entry name" value="NAD KINASE"/>
    <property type="match status" value="1"/>
</dbReference>
<keyword evidence="3 6" id="KW-0521">NADP</keyword>
<keyword evidence="6" id="KW-0963">Cytoplasm</keyword>
<dbReference type="EC" id="2.7.1.23" evidence="6"/>
<dbReference type="InterPro" id="IPR016064">
    <property type="entry name" value="NAD/diacylglycerol_kinase_sf"/>
</dbReference>
<dbReference type="InterPro" id="IPR002504">
    <property type="entry name" value="NADK"/>
</dbReference>
<dbReference type="HAMAP" id="MF_00361">
    <property type="entry name" value="NAD_kinase"/>
    <property type="match status" value="1"/>
</dbReference>
<keyword evidence="6" id="KW-0067">ATP-binding</keyword>
<comment type="caution">
    <text evidence="7">The sequence shown here is derived from an EMBL/GenBank/DDBJ whole genome shotgun (WGS) entry which is preliminary data.</text>
</comment>
<evidence type="ECO:0000313" key="7">
    <source>
        <dbReference type="EMBL" id="RSX57811.1"/>
    </source>
</evidence>
<protein>
    <recommendedName>
        <fullName evidence="6">NAD kinase</fullName>
        <ecNumber evidence="6">2.7.1.23</ecNumber>
    </recommendedName>
    <alternativeName>
        <fullName evidence="6">ATP-dependent NAD kinase</fullName>
    </alternativeName>
</protein>
<comment type="catalytic activity">
    <reaction evidence="5 6">
        <text>NAD(+) + ATP = ADP + NADP(+) + H(+)</text>
        <dbReference type="Rhea" id="RHEA:18629"/>
        <dbReference type="ChEBI" id="CHEBI:15378"/>
        <dbReference type="ChEBI" id="CHEBI:30616"/>
        <dbReference type="ChEBI" id="CHEBI:57540"/>
        <dbReference type="ChEBI" id="CHEBI:58349"/>
        <dbReference type="ChEBI" id="CHEBI:456216"/>
        <dbReference type="EC" id="2.7.1.23"/>
    </reaction>
</comment>
<keyword evidence="8" id="KW-1185">Reference proteome</keyword>
<name>A0A430FVR9_9BIFI</name>
<accession>A0A430FVR9</accession>
<dbReference type="GO" id="GO:0005737">
    <property type="term" value="C:cytoplasm"/>
    <property type="evidence" value="ECO:0007669"/>
    <property type="project" value="UniProtKB-SubCell"/>
</dbReference>
<dbReference type="GO" id="GO:0006741">
    <property type="term" value="P:NADP+ biosynthetic process"/>
    <property type="evidence" value="ECO:0007669"/>
    <property type="project" value="UniProtKB-UniRule"/>
</dbReference>
<feature type="binding site" evidence="6">
    <location>
        <position position="153"/>
    </location>
    <ligand>
        <name>NAD(+)</name>
        <dbReference type="ChEBI" id="CHEBI:57540"/>
    </ligand>
</feature>
<comment type="cofactor">
    <cofactor evidence="6">
        <name>a divalent metal cation</name>
        <dbReference type="ChEBI" id="CHEBI:60240"/>
    </cofactor>
</comment>
<dbReference type="InterPro" id="IPR017438">
    <property type="entry name" value="ATP-NAD_kinase_N"/>
</dbReference>
<comment type="function">
    <text evidence="6">Involved in the regulation of the intracellular balance of NAD and NADP, and is a key enzyme in the biosynthesis of NADP. Catalyzes specifically the phosphorylation on 2'-hydroxyl of the adenosine moiety of NAD to yield NADP.</text>
</comment>